<sequence>MLSAIPCFIALFSIFGPFLTDTVYLYSGVAVNVQASGLAGFPTIDPNAGFTSFALGARAALDLLSGHLPLWNHYEGLGTPLLGEMQSAALFPPTLLLAFPHGQALEQAFLQLVAGVGSFLFFRKFGLGAKAAISGSLLFEVNGVFAWLRNAIFNPAAFLPWLLFAVEGMHATAMAERPLRQRLPLICVGAAMAALALYAGFPEEVYFYSLLLMGWVALRMTELSVRQALIFVSDLLLTGLIALALSAPLLVAFVDFLGEAALGGHGGNGFYGAWLNSGAIIQYIIPYIFGPIFASTNQTVSGIWGNTAGISDLHLSSLLSPDFSPPVGALSKFFWLGGFS</sequence>
<feature type="transmembrane region" description="Helical" evidence="1">
    <location>
        <begin position="205"/>
        <end position="221"/>
    </location>
</feature>
<keyword evidence="1" id="KW-0812">Transmembrane</keyword>
<evidence type="ECO:0008006" key="4">
    <source>
        <dbReference type="Google" id="ProtNLM"/>
    </source>
</evidence>
<organism evidence="2 3">
    <name type="scientific">Bradyrhizobium erythrophlei</name>
    <dbReference type="NCBI Taxonomy" id="1437360"/>
    <lineage>
        <taxon>Bacteria</taxon>
        <taxon>Pseudomonadati</taxon>
        <taxon>Pseudomonadota</taxon>
        <taxon>Alphaproteobacteria</taxon>
        <taxon>Hyphomicrobiales</taxon>
        <taxon>Nitrobacteraceae</taxon>
        <taxon>Bradyrhizobium</taxon>
    </lineage>
</organism>
<reference evidence="2 3" key="1">
    <citation type="submission" date="2016-11" db="EMBL/GenBank/DDBJ databases">
        <authorList>
            <person name="Jaros S."/>
            <person name="Januszkiewicz K."/>
            <person name="Wedrychowicz H."/>
        </authorList>
    </citation>
    <scope>NUCLEOTIDE SEQUENCE [LARGE SCALE GENOMIC DNA]</scope>
    <source>
        <strain evidence="2 3">GAS138</strain>
    </source>
</reference>
<gene>
    <name evidence="2" type="ORF">SAMN05443248_5334</name>
</gene>
<feature type="transmembrane region" description="Helical" evidence="1">
    <location>
        <begin position="273"/>
        <end position="294"/>
    </location>
</feature>
<keyword evidence="1" id="KW-0472">Membrane</keyword>
<name>A0A1M5U9M1_9BRAD</name>
<feature type="transmembrane region" description="Helical" evidence="1">
    <location>
        <begin position="153"/>
        <end position="171"/>
    </location>
</feature>
<proteinExistence type="predicted"/>
<feature type="transmembrane region" description="Helical" evidence="1">
    <location>
        <begin position="129"/>
        <end position="147"/>
    </location>
</feature>
<feature type="transmembrane region" description="Helical" evidence="1">
    <location>
        <begin position="228"/>
        <end position="253"/>
    </location>
</feature>
<evidence type="ECO:0000313" key="2">
    <source>
        <dbReference type="EMBL" id="SHH59393.1"/>
    </source>
</evidence>
<dbReference type="Proteomes" id="UP000189796">
    <property type="component" value="Chromosome I"/>
</dbReference>
<keyword evidence="1" id="KW-1133">Transmembrane helix</keyword>
<dbReference type="AlphaFoldDB" id="A0A1M5U9M1"/>
<evidence type="ECO:0000313" key="3">
    <source>
        <dbReference type="Proteomes" id="UP000189796"/>
    </source>
</evidence>
<dbReference type="EMBL" id="LT670817">
    <property type="protein sequence ID" value="SHH59393.1"/>
    <property type="molecule type" value="Genomic_DNA"/>
</dbReference>
<protein>
    <recommendedName>
        <fullName evidence="4">Glycosyltransferase RgtA/B/C/D-like domain-containing protein</fullName>
    </recommendedName>
</protein>
<accession>A0A1M5U9M1</accession>
<evidence type="ECO:0000256" key="1">
    <source>
        <dbReference type="SAM" id="Phobius"/>
    </source>
</evidence>